<dbReference type="Proteomes" id="UP000000653">
    <property type="component" value="Chromosome"/>
</dbReference>
<keyword evidence="3" id="KW-0812">Transmembrane</keyword>
<dbReference type="PANTHER" id="PTHR30273:SF2">
    <property type="entry name" value="PROTEIN FECR"/>
    <property type="match status" value="1"/>
</dbReference>
<dbReference type="BioCyc" id="PAER208963:G1G74-3983-MONOMER"/>
<feature type="domain" description="FecR protein" evidence="1">
    <location>
        <begin position="120"/>
        <end position="209"/>
    </location>
</feature>
<evidence type="ECO:0000313" key="4">
    <source>
        <dbReference type="Proteomes" id="UP000000653"/>
    </source>
</evidence>
<dbReference type="EMBL" id="CP000438">
    <property type="protein sequence ID" value="ABJ10489.1"/>
    <property type="molecule type" value="Genomic_DNA"/>
</dbReference>
<gene>
    <name evidence="3" type="ordered locus">PA14_47390</name>
</gene>
<name>A0A0H2Z8K4_PSEAB</name>
<dbReference type="KEGG" id="pau:PA14_47390"/>
<organism evidence="3 4">
    <name type="scientific">Pseudomonas aeruginosa (strain UCBPP-PA14)</name>
    <dbReference type="NCBI Taxonomy" id="208963"/>
    <lineage>
        <taxon>Bacteria</taxon>
        <taxon>Pseudomonadati</taxon>
        <taxon>Pseudomonadota</taxon>
        <taxon>Gammaproteobacteria</taxon>
        <taxon>Pseudomonadales</taxon>
        <taxon>Pseudomonadaceae</taxon>
        <taxon>Pseudomonas</taxon>
    </lineage>
</organism>
<dbReference type="Gene3D" id="2.60.120.1440">
    <property type="match status" value="1"/>
</dbReference>
<dbReference type="InterPro" id="IPR006860">
    <property type="entry name" value="FecR"/>
</dbReference>
<dbReference type="Gene3D" id="3.55.50.30">
    <property type="match status" value="1"/>
</dbReference>
<dbReference type="Pfam" id="PF04773">
    <property type="entry name" value="FecR"/>
    <property type="match status" value="1"/>
</dbReference>
<dbReference type="RefSeq" id="WP_003109267.1">
    <property type="nucleotide sequence ID" value="NC_008463.1"/>
</dbReference>
<dbReference type="PIRSF" id="PIRSF018266">
    <property type="entry name" value="FecR"/>
    <property type="match status" value="1"/>
</dbReference>
<sequence length="327" mass="36575">MKPLERLEPLFADETEEDIDHRAAYWFSRRRSGHFSAACRAELEDWLCADPRHREALEGMERLWREFDGLPRPALDDIPEPVPAWRLPRALAAAFFVFCALLVATLFWRDQSLGPNLAYGTAPGEQREVVLADGSKLFLDVDTQVQVRYAERTRDVLLKKGEVFFVVSHDPARPFRVGSGDSRVTVLGTQFSVRRNAQALAVAVKQGRVALQPSLEKDAEHVLLAGDSARLDLADQRLELGHVAPEQVASWRDGQLVFRDKPLGELVEELSRYRAAPIRLGDPRLAGKRVSGTVRIARPDDFLLALPALLPVRVQPQAGGEVLILAR</sequence>
<dbReference type="InterPro" id="IPR012373">
    <property type="entry name" value="Ferrdict_sens_TM"/>
</dbReference>
<reference evidence="3 4" key="1">
    <citation type="journal article" date="2006" name="Genome Biol.">
        <title>Genomic analysis reveals that Pseudomonas aeruginosa virulence is combinatorial.</title>
        <authorList>
            <person name="Lee D.G."/>
            <person name="Urbach J.M."/>
            <person name="Wu G."/>
            <person name="Liberati N.T."/>
            <person name="Feinbaum R.L."/>
            <person name="Miyata S."/>
            <person name="Diggins L.T."/>
            <person name="He J."/>
            <person name="Saucier M."/>
            <person name="Deziel E."/>
            <person name="Friedman L."/>
            <person name="Li L."/>
            <person name="Grills G."/>
            <person name="Montgomery K."/>
            <person name="Kucherlapati R."/>
            <person name="Rahme L.G."/>
            <person name="Ausubel F.M."/>
        </authorList>
    </citation>
    <scope>NUCLEOTIDE SEQUENCE [LARGE SCALE GENOMIC DNA]</scope>
    <source>
        <strain evidence="3 4">UCBPP-PA14</strain>
    </source>
</reference>
<feature type="domain" description="FecR N-terminal" evidence="2">
    <location>
        <begin position="22"/>
        <end position="63"/>
    </location>
</feature>
<evidence type="ECO:0000259" key="1">
    <source>
        <dbReference type="Pfam" id="PF04773"/>
    </source>
</evidence>
<dbReference type="Pfam" id="PF16220">
    <property type="entry name" value="DUF4880"/>
    <property type="match status" value="1"/>
</dbReference>
<dbReference type="HOGENOM" id="CLU_050192_0_2_6"/>
<protein>
    <submittedName>
        <fullName evidence="3">Putative transmembrane sensor</fullName>
    </submittedName>
</protein>
<accession>A0A0H2Z8K4</accession>
<dbReference type="InterPro" id="IPR032623">
    <property type="entry name" value="FecR_N"/>
</dbReference>
<keyword evidence="3" id="KW-0472">Membrane</keyword>
<evidence type="ECO:0000259" key="2">
    <source>
        <dbReference type="Pfam" id="PF16220"/>
    </source>
</evidence>
<dbReference type="PANTHER" id="PTHR30273">
    <property type="entry name" value="PERIPLASMIC SIGNAL SENSOR AND SIGMA FACTOR ACTIVATOR FECR-RELATED"/>
    <property type="match status" value="1"/>
</dbReference>
<dbReference type="AlphaFoldDB" id="A0A0H2Z8K4"/>
<dbReference type="GO" id="GO:0016989">
    <property type="term" value="F:sigma factor antagonist activity"/>
    <property type="evidence" value="ECO:0007669"/>
    <property type="project" value="TreeGrafter"/>
</dbReference>
<proteinExistence type="predicted"/>
<evidence type="ECO:0000313" key="3">
    <source>
        <dbReference type="EMBL" id="ABJ10489.1"/>
    </source>
</evidence>